<protein>
    <submittedName>
        <fullName evidence="2">Uncharacterized protein</fullName>
    </submittedName>
</protein>
<reference evidence="3" key="3">
    <citation type="journal article" date="2018" name="Mol. Plant Microbe Interact.">
        <title>Genome sequence resources for the wheat stripe rust pathogen (Puccinia striiformis f. sp. tritici) and the barley stripe rust pathogen (Puccinia striiformis f. sp. hordei).</title>
        <authorList>
            <person name="Xia C."/>
            <person name="Wang M."/>
            <person name="Yin C."/>
            <person name="Cornejo O.E."/>
            <person name="Hulbert S.H."/>
            <person name="Chen X."/>
        </authorList>
    </citation>
    <scope>NUCLEOTIDE SEQUENCE [LARGE SCALE GENOMIC DNA]</scope>
    <source>
        <strain evidence="3">93TX-2</strain>
    </source>
</reference>
<proteinExistence type="predicted"/>
<gene>
    <name evidence="2" type="ORF">PSHT_13310</name>
</gene>
<evidence type="ECO:0000313" key="2">
    <source>
        <dbReference type="EMBL" id="POV99924.1"/>
    </source>
</evidence>
<reference evidence="2 3" key="1">
    <citation type="submission" date="2017-12" db="EMBL/GenBank/DDBJ databases">
        <title>Gene loss provides genomic basis for host adaptation in cereal stripe rust fungi.</title>
        <authorList>
            <person name="Xia C."/>
        </authorList>
    </citation>
    <scope>NUCLEOTIDE SEQUENCE [LARGE SCALE GENOMIC DNA]</scope>
    <source>
        <strain evidence="2 3">93TX-2</strain>
    </source>
</reference>
<dbReference type="Proteomes" id="UP000238274">
    <property type="component" value="Unassembled WGS sequence"/>
</dbReference>
<dbReference type="VEuPathDB" id="FungiDB:PSTT_10101"/>
<accession>A0A2S4US37</accession>
<feature type="region of interest" description="Disordered" evidence="1">
    <location>
        <begin position="67"/>
        <end position="91"/>
    </location>
</feature>
<evidence type="ECO:0000313" key="3">
    <source>
        <dbReference type="Proteomes" id="UP000238274"/>
    </source>
</evidence>
<reference evidence="3" key="2">
    <citation type="journal article" date="2018" name="BMC Genomics">
        <title>Genomic insights into host adaptation between the wheat stripe rust pathogen (Puccinia striiformis f. sp. tritici) and the barley stripe rust pathogen (Puccinia striiformis f. sp. hordei).</title>
        <authorList>
            <person name="Xia C."/>
            <person name="Wang M."/>
            <person name="Yin C."/>
            <person name="Cornejo O.E."/>
            <person name="Hulbert S.H."/>
            <person name="Chen X."/>
        </authorList>
    </citation>
    <scope>NUCLEOTIDE SEQUENCE [LARGE SCALE GENOMIC DNA]</scope>
    <source>
        <strain evidence="3">93TX-2</strain>
    </source>
</reference>
<dbReference type="EMBL" id="PKSM01000262">
    <property type="protein sequence ID" value="POV99924.1"/>
    <property type="molecule type" value="Genomic_DNA"/>
</dbReference>
<name>A0A2S4US37_9BASI</name>
<organism evidence="2 3">
    <name type="scientific">Puccinia striiformis</name>
    <dbReference type="NCBI Taxonomy" id="27350"/>
    <lineage>
        <taxon>Eukaryota</taxon>
        <taxon>Fungi</taxon>
        <taxon>Dikarya</taxon>
        <taxon>Basidiomycota</taxon>
        <taxon>Pucciniomycotina</taxon>
        <taxon>Pucciniomycetes</taxon>
        <taxon>Pucciniales</taxon>
        <taxon>Pucciniaceae</taxon>
        <taxon>Puccinia</taxon>
    </lineage>
</organism>
<dbReference type="OrthoDB" id="10276745at2759"/>
<dbReference type="VEuPathDB" id="FungiDB:PSHT_13310"/>
<dbReference type="AlphaFoldDB" id="A0A2S4US37"/>
<evidence type="ECO:0000256" key="1">
    <source>
        <dbReference type="SAM" id="MobiDB-lite"/>
    </source>
</evidence>
<keyword evidence="3" id="KW-1185">Reference proteome</keyword>
<sequence>MAEGKEIGSRESLVKTRRIGISSELPSALNSILKLPLNRMDFDRDHQAVNVVSTSGRWELEILPARSSLSDHDDPPSPPDQQIRSADRPASGAVVYNRTILWKNRLVNPSVHQRGEHDEPPTIFRHIIHWTERLCVDLIQFFSAWYQRHIDLVNKASMFLMRATYTYNFEDVLRAYPRLHGKVSIMEMTGQYVDLCRKWMTVNVRENLSVNDQMAHISGKGMSPLVYVLLKNTIENKRHIENPPIIVATPDVEISRKSAECASFLAEGLRAEMQARAAKNVDV</sequence>
<comment type="caution">
    <text evidence="2">The sequence shown here is derived from an EMBL/GenBank/DDBJ whole genome shotgun (WGS) entry which is preliminary data.</text>
</comment>